<feature type="transmembrane region" description="Helical" evidence="4">
    <location>
        <begin position="297"/>
        <end position="320"/>
    </location>
</feature>
<dbReference type="InterPro" id="IPR029044">
    <property type="entry name" value="Nucleotide-diphossugar_trans"/>
</dbReference>
<evidence type="ECO:0000313" key="6">
    <source>
        <dbReference type="Proteomes" id="UP000198964"/>
    </source>
</evidence>
<dbReference type="SUPFAM" id="SSF53448">
    <property type="entry name" value="Nucleotide-diphospho-sugar transferases"/>
    <property type="match status" value="1"/>
</dbReference>
<keyword evidence="3 5" id="KW-0808">Transferase</keyword>
<evidence type="ECO:0000256" key="1">
    <source>
        <dbReference type="ARBA" id="ARBA00006739"/>
    </source>
</evidence>
<evidence type="ECO:0000256" key="4">
    <source>
        <dbReference type="SAM" id="Phobius"/>
    </source>
</evidence>
<keyword evidence="4" id="KW-1133">Transmembrane helix</keyword>
<dbReference type="CDD" id="cd06439">
    <property type="entry name" value="CESA_like_1"/>
    <property type="match status" value="1"/>
</dbReference>
<gene>
    <name evidence="5" type="ORF">SAMN05216283_10937</name>
</gene>
<dbReference type="Pfam" id="PF13641">
    <property type="entry name" value="Glyco_tranf_2_3"/>
    <property type="match status" value="1"/>
</dbReference>
<dbReference type="Gene3D" id="3.90.550.10">
    <property type="entry name" value="Spore Coat Polysaccharide Biosynthesis Protein SpsA, Chain A"/>
    <property type="match status" value="1"/>
</dbReference>
<dbReference type="AlphaFoldDB" id="A0A1I2JMH9"/>
<evidence type="ECO:0000313" key="5">
    <source>
        <dbReference type="EMBL" id="SFF55328.1"/>
    </source>
</evidence>
<keyword evidence="4" id="KW-0472">Membrane</keyword>
<dbReference type="PANTHER" id="PTHR43630:SF1">
    <property type="entry name" value="POLY-BETA-1,6-N-ACETYL-D-GLUCOSAMINE SYNTHASE"/>
    <property type="match status" value="1"/>
</dbReference>
<evidence type="ECO:0000256" key="3">
    <source>
        <dbReference type="ARBA" id="ARBA00022679"/>
    </source>
</evidence>
<accession>A0A1I2JMH9</accession>
<feature type="transmembrane region" description="Helical" evidence="4">
    <location>
        <begin position="6"/>
        <end position="29"/>
    </location>
</feature>
<name>A0A1I2JMH9_9BACT</name>
<dbReference type="EMBL" id="FONW01000009">
    <property type="protein sequence ID" value="SFF55328.1"/>
    <property type="molecule type" value="Genomic_DNA"/>
</dbReference>
<reference evidence="5 6" key="1">
    <citation type="submission" date="2016-10" db="EMBL/GenBank/DDBJ databases">
        <authorList>
            <person name="de Groot N.N."/>
        </authorList>
    </citation>
    <scope>NUCLEOTIDE SEQUENCE [LARGE SCALE GENOMIC DNA]</scope>
    <source>
        <strain evidence="5 6">CGMCC 1.9156</strain>
    </source>
</reference>
<protein>
    <submittedName>
        <fullName evidence="5">Glycosyltransferase, catalytic subunit of cellulose synthase and poly-beta-1,6-N-acetylglucosamine synthase</fullName>
    </submittedName>
</protein>
<keyword evidence="6" id="KW-1185">Reference proteome</keyword>
<comment type="similarity">
    <text evidence="1">Belongs to the glycosyltransferase 2 family.</text>
</comment>
<organism evidence="5 6">
    <name type="scientific">Sunxiuqinia elliptica</name>
    <dbReference type="NCBI Taxonomy" id="655355"/>
    <lineage>
        <taxon>Bacteria</taxon>
        <taxon>Pseudomonadati</taxon>
        <taxon>Bacteroidota</taxon>
        <taxon>Bacteroidia</taxon>
        <taxon>Marinilabiliales</taxon>
        <taxon>Prolixibacteraceae</taxon>
        <taxon>Sunxiuqinia</taxon>
    </lineage>
</organism>
<dbReference type="STRING" id="655355.SAMN05216283_10937"/>
<feature type="transmembrane region" description="Helical" evidence="4">
    <location>
        <begin position="332"/>
        <end position="350"/>
    </location>
</feature>
<keyword evidence="2" id="KW-0328">Glycosyltransferase</keyword>
<dbReference type="RefSeq" id="WP_093920731.1">
    <property type="nucleotide sequence ID" value="NZ_FONW01000009.1"/>
</dbReference>
<proteinExistence type="inferred from homology"/>
<dbReference type="Proteomes" id="UP000198964">
    <property type="component" value="Unassembled WGS sequence"/>
</dbReference>
<evidence type="ECO:0000256" key="2">
    <source>
        <dbReference type="ARBA" id="ARBA00022676"/>
    </source>
</evidence>
<dbReference type="GO" id="GO:0016757">
    <property type="term" value="F:glycosyltransferase activity"/>
    <property type="evidence" value="ECO:0007669"/>
    <property type="project" value="UniProtKB-KW"/>
</dbReference>
<keyword evidence="4" id="KW-0812">Transmembrane</keyword>
<sequence>MPETFFWILFVIVAYTYGGYAAVIWFLVLGKRIISGKSSQSPPLPDDLPFVCFFVTAYNEVDFIDQKVENSFNLNYPKEKIQYLWLTDGSNDGTPERLKQFSSLQIEHHPERRGKIHAMNRGMQYVSAPIVIYSDSNTLLAPDTILEIVRQFESKTVGCVAGEKRIVENLQDTAAASGEGFYWKLESFIKRMDAELSSAVGAVGELFAIRTELYEPVEPDTLLDDFIISLRIASKGYRIAYAPKAYAIETASANVKEELKRKTRIAAGGMQTFFRLPDLLNPFRYGWLSFQYFSHKVLRWTLAPFALFLLFLCNLFVVIAHTGWAPDNFYTAFFYLQAFMYLLALIGWLLENHRFQFKFLFIPYYFVIMNYASIRGIIRYLKGQQSVVWEKSKRA</sequence>
<feature type="transmembrane region" description="Helical" evidence="4">
    <location>
        <begin position="362"/>
        <end position="381"/>
    </location>
</feature>
<dbReference type="PANTHER" id="PTHR43630">
    <property type="entry name" value="POLY-BETA-1,6-N-ACETYL-D-GLUCOSAMINE SYNTHASE"/>
    <property type="match status" value="1"/>
</dbReference>